<gene>
    <name evidence="2" type="ORF">TRAPUB_13250</name>
</gene>
<dbReference type="Proteomes" id="UP000184267">
    <property type="component" value="Unassembled WGS sequence"/>
</dbReference>
<reference evidence="2 3" key="1">
    <citation type="submission" date="2016-10" db="EMBL/GenBank/DDBJ databases">
        <title>Genome sequence of the basidiomycete white-rot fungus Trametes pubescens.</title>
        <authorList>
            <person name="Makela M.R."/>
            <person name="Granchi Z."/>
            <person name="Peng M."/>
            <person name="De Vries R.P."/>
            <person name="Grigoriev I."/>
            <person name="Riley R."/>
            <person name="Hilden K."/>
        </authorList>
    </citation>
    <scope>NUCLEOTIDE SEQUENCE [LARGE SCALE GENOMIC DNA]</scope>
    <source>
        <strain evidence="2 3">FBCC735</strain>
    </source>
</reference>
<feature type="signal peptide" evidence="1">
    <location>
        <begin position="1"/>
        <end position="29"/>
    </location>
</feature>
<feature type="chain" id="PRO_5012702312" evidence="1">
    <location>
        <begin position="30"/>
        <end position="358"/>
    </location>
</feature>
<dbReference type="EMBL" id="MNAD01000802">
    <property type="protein sequence ID" value="OJT10230.1"/>
    <property type="molecule type" value="Genomic_DNA"/>
</dbReference>
<protein>
    <submittedName>
        <fullName evidence="2">Uncharacterized protein</fullName>
    </submittedName>
</protein>
<organism evidence="2 3">
    <name type="scientific">Trametes pubescens</name>
    <name type="common">White-rot fungus</name>
    <dbReference type="NCBI Taxonomy" id="154538"/>
    <lineage>
        <taxon>Eukaryota</taxon>
        <taxon>Fungi</taxon>
        <taxon>Dikarya</taxon>
        <taxon>Basidiomycota</taxon>
        <taxon>Agaricomycotina</taxon>
        <taxon>Agaricomycetes</taxon>
        <taxon>Polyporales</taxon>
        <taxon>Polyporaceae</taxon>
        <taxon>Trametes</taxon>
    </lineage>
</organism>
<sequence length="358" mass="39312">MHVHTHTHTFASVAAAALVLGLGLRAVLGAAVVPTGPEARSLPAVAAALDGPGAAGQEVLASASFVEIEKGKGGDKDKDHREWENGELPPVRDTVGWVDPRLNGGRLIDFVTKKLGEPLNIIISSLSDPYILTENGLHNYVKSIGFSEECLGLHYGYIHEADLGDGLGRKPEQFLGRQHYFPIMGTCWESVRGGHHFRAWKQNGTDANSGAWFLGASEEMDSSKNHMIVEDGYNRGRDYIVSQITQITHWKGMWWKGEVEWREGLLQRGNRAKYLYPGVYWSAIAIWQGLTQTLAAMAAMQQSSQTLAIMRLRGSLLPSGARSERINGARTLSDIAMSLRESLELPTSKVVQRRSEDA</sequence>
<dbReference type="AlphaFoldDB" id="A0A1M2VRQ1"/>
<proteinExistence type="predicted"/>
<dbReference type="OrthoDB" id="2310204at2759"/>
<keyword evidence="1" id="KW-0732">Signal</keyword>
<accession>A0A1M2VRQ1</accession>
<comment type="caution">
    <text evidence="2">The sequence shown here is derived from an EMBL/GenBank/DDBJ whole genome shotgun (WGS) entry which is preliminary data.</text>
</comment>
<evidence type="ECO:0000313" key="3">
    <source>
        <dbReference type="Proteomes" id="UP000184267"/>
    </source>
</evidence>
<evidence type="ECO:0000313" key="2">
    <source>
        <dbReference type="EMBL" id="OJT10230.1"/>
    </source>
</evidence>
<keyword evidence="3" id="KW-1185">Reference proteome</keyword>
<name>A0A1M2VRQ1_TRAPU</name>
<evidence type="ECO:0000256" key="1">
    <source>
        <dbReference type="SAM" id="SignalP"/>
    </source>
</evidence>